<reference evidence="1" key="1">
    <citation type="journal article" date="2019" name="Sci. Rep.">
        <title>Draft genome of Tanacetum cinerariifolium, the natural source of mosquito coil.</title>
        <authorList>
            <person name="Yamashiro T."/>
            <person name="Shiraishi A."/>
            <person name="Satake H."/>
            <person name="Nakayama K."/>
        </authorList>
    </citation>
    <scope>NUCLEOTIDE SEQUENCE</scope>
</reference>
<organism evidence="1">
    <name type="scientific">Tanacetum cinerariifolium</name>
    <name type="common">Dalmatian daisy</name>
    <name type="synonym">Chrysanthemum cinerariifolium</name>
    <dbReference type="NCBI Taxonomy" id="118510"/>
    <lineage>
        <taxon>Eukaryota</taxon>
        <taxon>Viridiplantae</taxon>
        <taxon>Streptophyta</taxon>
        <taxon>Embryophyta</taxon>
        <taxon>Tracheophyta</taxon>
        <taxon>Spermatophyta</taxon>
        <taxon>Magnoliopsida</taxon>
        <taxon>eudicotyledons</taxon>
        <taxon>Gunneridae</taxon>
        <taxon>Pentapetalae</taxon>
        <taxon>asterids</taxon>
        <taxon>campanulids</taxon>
        <taxon>Asterales</taxon>
        <taxon>Asteraceae</taxon>
        <taxon>Asteroideae</taxon>
        <taxon>Anthemideae</taxon>
        <taxon>Anthemidinae</taxon>
        <taxon>Tanacetum</taxon>
    </lineage>
</organism>
<dbReference type="AlphaFoldDB" id="A0A699VVK8"/>
<feature type="non-terminal residue" evidence="1">
    <location>
        <position position="1"/>
    </location>
</feature>
<dbReference type="EMBL" id="BKCJ011500099">
    <property type="protein sequence ID" value="GFD38410.1"/>
    <property type="molecule type" value="Genomic_DNA"/>
</dbReference>
<proteinExistence type="predicted"/>
<protein>
    <submittedName>
        <fullName evidence="1">Uncharacterized protein</fullName>
    </submittedName>
</protein>
<evidence type="ECO:0000313" key="1">
    <source>
        <dbReference type="EMBL" id="GFD38410.1"/>
    </source>
</evidence>
<name>A0A699VVK8_TANCI</name>
<sequence length="66" mass="7819">RPALTVADSHRAVDRLIGRLRRERRYFRTLSTTYGQEVAHSHDYCTQIMDYCQLREVYTSTLVTQI</sequence>
<comment type="caution">
    <text evidence="1">The sequence shown here is derived from an EMBL/GenBank/DDBJ whole genome shotgun (WGS) entry which is preliminary data.</text>
</comment>
<gene>
    <name evidence="1" type="ORF">Tci_910379</name>
</gene>
<accession>A0A699VVK8</accession>